<protein>
    <recommendedName>
        <fullName evidence="4 13">Tetraacyldisaccharide 4'-kinase</fullName>
        <ecNumber evidence="3 13">2.7.1.130</ecNumber>
    </recommendedName>
    <alternativeName>
        <fullName evidence="12 13">Lipid A 4'-kinase</fullName>
    </alternativeName>
</protein>
<comment type="catalytic activity">
    <reaction evidence="13">
        <text>a lipid A disaccharide + ATP = a lipid IVA + ADP + H(+)</text>
        <dbReference type="Rhea" id="RHEA:67840"/>
        <dbReference type="ChEBI" id="CHEBI:15378"/>
        <dbReference type="ChEBI" id="CHEBI:30616"/>
        <dbReference type="ChEBI" id="CHEBI:176343"/>
        <dbReference type="ChEBI" id="CHEBI:176425"/>
        <dbReference type="ChEBI" id="CHEBI:456216"/>
        <dbReference type="EC" id="2.7.1.130"/>
    </reaction>
</comment>
<keyword evidence="8 13" id="KW-0547">Nucleotide-binding</keyword>
<dbReference type="Proteomes" id="UP000256379">
    <property type="component" value="Unassembled WGS sequence"/>
</dbReference>
<evidence type="ECO:0000313" key="15">
    <source>
        <dbReference type="EMBL" id="RDU66235.1"/>
    </source>
</evidence>
<keyword evidence="11 13" id="KW-0443">Lipid metabolism</keyword>
<dbReference type="GO" id="GO:0009244">
    <property type="term" value="P:lipopolysaccharide core region biosynthetic process"/>
    <property type="evidence" value="ECO:0007669"/>
    <property type="project" value="TreeGrafter"/>
</dbReference>
<dbReference type="GO" id="GO:0009029">
    <property type="term" value="F:lipid-A 4'-kinase activity"/>
    <property type="evidence" value="ECO:0007669"/>
    <property type="project" value="UniProtKB-UniRule"/>
</dbReference>
<dbReference type="HAMAP" id="MF_00409">
    <property type="entry name" value="LpxK"/>
    <property type="match status" value="1"/>
</dbReference>
<comment type="function">
    <text evidence="1 13">Transfers the gamma-phosphate of ATP to the 4'-position of a tetraacyldisaccharide 1-phosphate intermediate (termed DS-1-P) to form tetraacyldisaccharide 1,4'-bis-phosphate (lipid IVA).</text>
</comment>
<dbReference type="AlphaFoldDB" id="A0A3D8IMR4"/>
<dbReference type="EMBL" id="NXLQ01000006">
    <property type="protein sequence ID" value="RDU66235.1"/>
    <property type="molecule type" value="Genomic_DNA"/>
</dbReference>
<dbReference type="PANTHER" id="PTHR42724:SF1">
    <property type="entry name" value="TETRAACYLDISACCHARIDE 4'-KINASE, MITOCHONDRIAL-RELATED"/>
    <property type="match status" value="1"/>
</dbReference>
<evidence type="ECO:0000256" key="13">
    <source>
        <dbReference type="HAMAP-Rule" id="MF_00409"/>
    </source>
</evidence>
<keyword evidence="7 13" id="KW-0808">Transferase</keyword>
<accession>A0A3D8IMR4</accession>
<dbReference type="NCBIfam" id="TIGR00682">
    <property type="entry name" value="lpxK"/>
    <property type="match status" value="1"/>
</dbReference>
<dbReference type="GO" id="GO:0005886">
    <property type="term" value="C:plasma membrane"/>
    <property type="evidence" value="ECO:0007669"/>
    <property type="project" value="TreeGrafter"/>
</dbReference>
<gene>
    <name evidence="13 15" type="primary">lpxK</name>
    <name evidence="15" type="ORF">CQA53_04280</name>
</gene>
<comment type="caution">
    <text evidence="15">The sequence shown here is derived from an EMBL/GenBank/DDBJ whole genome shotgun (WGS) entry which is preliminary data.</text>
</comment>
<dbReference type="RefSeq" id="WP_115542795.1">
    <property type="nucleotide sequence ID" value="NZ_NXLQ01000006.1"/>
</dbReference>
<evidence type="ECO:0000256" key="6">
    <source>
        <dbReference type="ARBA" id="ARBA00022556"/>
    </source>
</evidence>
<evidence type="ECO:0000256" key="7">
    <source>
        <dbReference type="ARBA" id="ARBA00022679"/>
    </source>
</evidence>
<evidence type="ECO:0000256" key="11">
    <source>
        <dbReference type="ARBA" id="ARBA00023098"/>
    </source>
</evidence>
<dbReference type="InterPro" id="IPR003758">
    <property type="entry name" value="LpxK"/>
</dbReference>
<evidence type="ECO:0000256" key="14">
    <source>
        <dbReference type="SAM" id="Phobius"/>
    </source>
</evidence>
<dbReference type="PANTHER" id="PTHR42724">
    <property type="entry name" value="TETRAACYLDISACCHARIDE 4'-KINASE"/>
    <property type="match status" value="1"/>
</dbReference>
<keyword evidence="5 13" id="KW-0444">Lipid biosynthesis</keyword>
<dbReference type="EC" id="2.7.1.130" evidence="3 13"/>
<feature type="transmembrane region" description="Helical" evidence="14">
    <location>
        <begin position="30"/>
        <end position="49"/>
    </location>
</feature>
<dbReference type="GO" id="GO:0005524">
    <property type="term" value="F:ATP binding"/>
    <property type="evidence" value="ECO:0007669"/>
    <property type="project" value="UniProtKB-UniRule"/>
</dbReference>
<comment type="similarity">
    <text evidence="13">Belongs to the LpxK family.</text>
</comment>
<proteinExistence type="inferred from homology"/>
<evidence type="ECO:0000256" key="10">
    <source>
        <dbReference type="ARBA" id="ARBA00022840"/>
    </source>
</evidence>
<dbReference type="GO" id="GO:0009245">
    <property type="term" value="P:lipid A biosynthetic process"/>
    <property type="evidence" value="ECO:0007669"/>
    <property type="project" value="UniProtKB-UniRule"/>
</dbReference>
<keyword evidence="14" id="KW-1133">Transmembrane helix</keyword>
<sequence length="376" mass="44034">MEENYHKKKSQQTEKYKQSFFDSYFFYPNFLHKILAFLLLPFSFLYYIITTFRKNIGTKQDFRIKILSIGNLVSGGSGKTPFCIALVKYLESLNYGDIFIILRGYKRHSKGLQEVSLKGKILCGVKESGDEAMLIAKCVKSSVLVCEKREKAIEYAKTLGAKIIILDDGYRFRFHKFDILLEPIILPYFPFVLPSGYYRFLPSAYKNCDLHLKEERDYIRKTHIHFYTQSFQTTESYNTDIMDNTTNDPLKNNSLNVQNPMQNSYEFQERNNKTMPAYDGVCFVLVSAIANPMRLQKYLPKEVVAMYFLPDHAEFDYQDLKNLLQKHNATHILMTQKDFVKCEHFDLAFALLELEIEIKDSILQEILYFLDSKNTL</sequence>
<reference evidence="15 16" key="1">
    <citation type="submission" date="2018-04" db="EMBL/GenBank/DDBJ databases">
        <title>Novel Campyloabacter and Helicobacter Species and Strains.</title>
        <authorList>
            <person name="Mannion A.J."/>
            <person name="Shen Z."/>
            <person name="Fox J.G."/>
        </authorList>
    </citation>
    <scope>NUCLEOTIDE SEQUENCE [LARGE SCALE GENOMIC DNA]</scope>
    <source>
        <strain evidence="15 16">MIT 17-337</strain>
    </source>
</reference>
<keyword evidence="6 13" id="KW-0441">Lipid A biosynthesis</keyword>
<evidence type="ECO:0000313" key="16">
    <source>
        <dbReference type="Proteomes" id="UP000256379"/>
    </source>
</evidence>
<keyword evidence="10 13" id="KW-0067">ATP-binding</keyword>
<evidence type="ECO:0000256" key="5">
    <source>
        <dbReference type="ARBA" id="ARBA00022516"/>
    </source>
</evidence>
<evidence type="ECO:0000256" key="12">
    <source>
        <dbReference type="ARBA" id="ARBA00029757"/>
    </source>
</evidence>
<evidence type="ECO:0000256" key="2">
    <source>
        <dbReference type="ARBA" id="ARBA00004870"/>
    </source>
</evidence>
<organism evidence="15 16">
    <name type="scientific">Helicobacter didelphidarum</name>
    <dbReference type="NCBI Taxonomy" id="2040648"/>
    <lineage>
        <taxon>Bacteria</taxon>
        <taxon>Pseudomonadati</taxon>
        <taxon>Campylobacterota</taxon>
        <taxon>Epsilonproteobacteria</taxon>
        <taxon>Campylobacterales</taxon>
        <taxon>Helicobacteraceae</taxon>
        <taxon>Helicobacter</taxon>
    </lineage>
</organism>
<dbReference type="Pfam" id="PF02606">
    <property type="entry name" value="LpxK"/>
    <property type="match status" value="1"/>
</dbReference>
<comment type="pathway">
    <text evidence="2 13">Glycolipid biosynthesis; lipid IV(A) biosynthesis; lipid IV(A) from (3R)-3-hydroxytetradecanoyl-[acyl-carrier-protein] and UDP-N-acetyl-alpha-D-glucosamine: step 6/6.</text>
</comment>
<keyword evidence="14" id="KW-0812">Transmembrane</keyword>
<keyword evidence="14" id="KW-0472">Membrane</keyword>
<name>A0A3D8IMR4_9HELI</name>
<evidence type="ECO:0000256" key="1">
    <source>
        <dbReference type="ARBA" id="ARBA00002274"/>
    </source>
</evidence>
<keyword evidence="9 13" id="KW-0418">Kinase</keyword>
<feature type="binding site" evidence="13">
    <location>
        <begin position="73"/>
        <end position="80"/>
    </location>
    <ligand>
        <name>ATP</name>
        <dbReference type="ChEBI" id="CHEBI:30616"/>
    </ligand>
</feature>
<evidence type="ECO:0000256" key="9">
    <source>
        <dbReference type="ARBA" id="ARBA00022777"/>
    </source>
</evidence>
<dbReference type="UniPathway" id="UPA00359">
    <property type="reaction ID" value="UER00482"/>
</dbReference>
<keyword evidence="16" id="KW-1185">Reference proteome</keyword>
<dbReference type="OrthoDB" id="9766423at2"/>
<evidence type="ECO:0000256" key="4">
    <source>
        <dbReference type="ARBA" id="ARBA00016436"/>
    </source>
</evidence>
<evidence type="ECO:0000256" key="8">
    <source>
        <dbReference type="ARBA" id="ARBA00022741"/>
    </source>
</evidence>
<evidence type="ECO:0000256" key="3">
    <source>
        <dbReference type="ARBA" id="ARBA00012071"/>
    </source>
</evidence>